<dbReference type="NCBIfam" id="NF002270">
    <property type="entry name" value="PRK01202.1"/>
    <property type="match status" value="1"/>
</dbReference>
<keyword evidence="7" id="KW-1185">Reference proteome</keyword>
<dbReference type="CDD" id="cd06848">
    <property type="entry name" value="GCS_H"/>
    <property type="match status" value="1"/>
</dbReference>
<dbReference type="SUPFAM" id="SSF51230">
    <property type="entry name" value="Single hybrid motif"/>
    <property type="match status" value="1"/>
</dbReference>
<evidence type="ECO:0000313" key="7">
    <source>
        <dbReference type="Proteomes" id="UP000004893"/>
    </source>
</evidence>
<dbReference type="STRING" id="553973.CLOHYLEM_06350"/>
<evidence type="ECO:0000313" key="6">
    <source>
        <dbReference type="EMBL" id="EEG73668.1"/>
    </source>
</evidence>
<evidence type="ECO:0000256" key="3">
    <source>
        <dbReference type="HAMAP-Rule" id="MF_00272"/>
    </source>
</evidence>
<sequence>MNVMELREDMKYSKSHEWVKEEGDEVVIGLTDYAQSELGDLVFVNLPEEGDELTVGESFADVESVKAVSDVYAPVSGVVSEINEELLDTPELINEAPYDAWFVKVKEISEKEELLSAGEYQAFVESEKE</sequence>
<evidence type="ECO:0000256" key="2">
    <source>
        <dbReference type="ARBA" id="ARBA00022823"/>
    </source>
</evidence>
<evidence type="ECO:0000259" key="5">
    <source>
        <dbReference type="PROSITE" id="PS50968"/>
    </source>
</evidence>
<dbReference type="PROSITE" id="PS00189">
    <property type="entry name" value="LIPOYL"/>
    <property type="match status" value="1"/>
</dbReference>
<organism evidence="6 7">
    <name type="scientific">[Clostridium] hylemonae DSM 15053</name>
    <dbReference type="NCBI Taxonomy" id="553973"/>
    <lineage>
        <taxon>Bacteria</taxon>
        <taxon>Bacillati</taxon>
        <taxon>Bacillota</taxon>
        <taxon>Clostridia</taxon>
        <taxon>Lachnospirales</taxon>
        <taxon>Lachnospiraceae</taxon>
    </lineage>
</organism>
<dbReference type="PANTHER" id="PTHR11715">
    <property type="entry name" value="GLYCINE CLEAVAGE SYSTEM H PROTEIN"/>
    <property type="match status" value="1"/>
</dbReference>
<comment type="cofactor">
    <cofactor evidence="3">
        <name>(R)-lipoate</name>
        <dbReference type="ChEBI" id="CHEBI:83088"/>
    </cofactor>
    <text evidence="3">Binds 1 lipoyl cofactor covalently.</text>
</comment>
<feature type="modified residue" description="N6-lipoyllysine" evidence="3 4">
    <location>
        <position position="66"/>
    </location>
</feature>
<evidence type="ECO:0000256" key="1">
    <source>
        <dbReference type="ARBA" id="ARBA00009249"/>
    </source>
</evidence>
<feature type="domain" description="Lipoyl-binding" evidence="5">
    <location>
        <begin position="25"/>
        <end position="106"/>
    </location>
</feature>
<dbReference type="NCBIfam" id="TIGR00527">
    <property type="entry name" value="gcvH"/>
    <property type="match status" value="1"/>
</dbReference>
<comment type="caution">
    <text evidence="6">The sequence shown here is derived from an EMBL/GenBank/DDBJ whole genome shotgun (WGS) entry which is preliminary data.</text>
</comment>
<dbReference type="InterPro" id="IPR003016">
    <property type="entry name" value="2-oxoA_DH_lipoyl-BS"/>
</dbReference>
<comment type="subunit">
    <text evidence="3">The glycine cleavage system is composed of four proteins: P, T, L and H.</text>
</comment>
<name>C0C2P4_9FIRM</name>
<protein>
    <recommendedName>
        <fullName evidence="3">Glycine cleavage system H protein</fullName>
    </recommendedName>
</protein>
<dbReference type="EMBL" id="ABYI02000023">
    <property type="protein sequence ID" value="EEG73668.1"/>
    <property type="molecule type" value="Genomic_DNA"/>
</dbReference>
<dbReference type="PROSITE" id="PS50968">
    <property type="entry name" value="BIOTINYL_LIPOYL"/>
    <property type="match status" value="1"/>
</dbReference>
<dbReference type="InterPro" id="IPR000089">
    <property type="entry name" value="Biotin_lipoyl"/>
</dbReference>
<dbReference type="InterPro" id="IPR033753">
    <property type="entry name" value="GCV_H/Fam206"/>
</dbReference>
<accession>C0C2P4</accession>
<dbReference type="InterPro" id="IPR017453">
    <property type="entry name" value="GCV_H_sub"/>
</dbReference>
<dbReference type="Pfam" id="PF01597">
    <property type="entry name" value="GCV_H"/>
    <property type="match status" value="1"/>
</dbReference>
<dbReference type="InterPro" id="IPR002930">
    <property type="entry name" value="GCV_H"/>
</dbReference>
<dbReference type="HOGENOM" id="CLU_097408_2_1_9"/>
<dbReference type="GO" id="GO:0019464">
    <property type="term" value="P:glycine decarboxylation via glycine cleavage system"/>
    <property type="evidence" value="ECO:0007669"/>
    <property type="project" value="UniProtKB-UniRule"/>
</dbReference>
<proteinExistence type="inferred from homology"/>
<dbReference type="PANTHER" id="PTHR11715:SF3">
    <property type="entry name" value="GLYCINE CLEAVAGE SYSTEM H PROTEIN-RELATED"/>
    <property type="match status" value="1"/>
</dbReference>
<dbReference type="HAMAP" id="MF_00272">
    <property type="entry name" value="GcvH"/>
    <property type="match status" value="1"/>
</dbReference>
<comment type="function">
    <text evidence="3">The glycine cleavage system catalyzes the degradation of glycine. The H protein shuttles the methylamine group of glycine from the P protein to the T protein.</text>
</comment>
<dbReference type="Gene3D" id="2.40.50.100">
    <property type="match status" value="1"/>
</dbReference>
<dbReference type="eggNOG" id="COG0509">
    <property type="taxonomic scope" value="Bacteria"/>
</dbReference>
<evidence type="ECO:0000256" key="4">
    <source>
        <dbReference type="PIRSR" id="PIRSR617453-50"/>
    </source>
</evidence>
<reference evidence="6" key="1">
    <citation type="submission" date="2009-02" db="EMBL/GenBank/DDBJ databases">
        <authorList>
            <person name="Fulton L."/>
            <person name="Clifton S."/>
            <person name="Fulton B."/>
            <person name="Xu J."/>
            <person name="Minx P."/>
            <person name="Pepin K.H."/>
            <person name="Johnson M."/>
            <person name="Bhonagiri V."/>
            <person name="Nash W.E."/>
            <person name="Mardis E.R."/>
            <person name="Wilson R.K."/>
        </authorList>
    </citation>
    <scope>NUCLEOTIDE SEQUENCE [LARGE SCALE GENOMIC DNA]</scope>
    <source>
        <strain evidence="6">DSM 15053</strain>
    </source>
</reference>
<dbReference type="GO" id="GO:0009249">
    <property type="term" value="P:protein lipoylation"/>
    <property type="evidence" value="ECO:0007669"/>
    <property type="project" value="TreeGrafter"/>
</dbReference>
<dbReference type="AlphaFoldDB" id="C0C2P4"/>
<gene>
    <name evidence="3 6" type="primary">gcvH</name>
    <name evidence="6" type="ORF">CLOHYLEM_06350</name>
</gene>
<dbReference type="GO" id="GO:0005960">
    <property type="term" value="C:glycine cleavage complex"/>
    <property type="evidence" value="ECO:0007669"/>
    <property type="project" value="InterPro"/>
</dbReference>
<dbReference type="GO" id="GO:0005829">
    <property type="term" value="C:cytosol"/>
    <property type="evidence" value="ECO:0007669"/>
    <property type="project" value="TreeGrafter"/>
</dbReference>
<dbReference type="InterPro" id="IPR011053">
    <property type="entry name" value="Single_hybrid_motif"/>
</dbReference>
<keyword evidence="2 3" id="KW-0450">Lipoyl</keyword>
<dbReference type="Proteomes" id="UP000004893">
    <property type="component" value="Unassembled WGS sequence"/>
</dbReference>
<comment type="similarity">
    <text evidence="1 3">Belongs to the GcvH family.</text>
</comment>
<reference evidence="6" key="2">
    <citation type="submission" date="2013-06" db="EMBL/GenBank/DDBJ databases">
        <title>Draft genome sequence of Clostridium hylemonae (DSM 15053).</title>
        <authorList>
            <person name="Sudarsanam P."/>
            <person name="Ley R."/>
            <person name="Guruge J."/>
            <person name="Turnbaugh P.J."/>
            <person name="Mahowald M."/>
            <person name="Liep D."/>
            <person name="Gordon J."/>
        </authorList>
    </citation>
    <scope>NUCLEOTIDE SEQUENCE</scope>
    <source>
        <strain evidence="6">DSM 15053</strain>
    </source>
</reference>